<reference evidence="1 2" key="1">
    <citation type="submission" date="2019-08" db="EMBL/GenBank/DDBJ databases">
        <title>Parahaliea maris sp. nov., isolated from the surface seawater.</title>
        <authorList>
            <person name="Liu Y."/>
        </authorList>
    </citation>
    <scope>NUCLEOTIDE SEQUENCE [LARGE SCALE GENOMIC DNA]</scope>
    <source>
        <strain evidence="1 2">HSLHS9</strain>
    </source>
</reference>
<dbReference type="Proteomes" id="UP000321039">
    <property type="component" value="Unassembled WGS sequence"/>
</dbReference>
<dbReference type="RefSeq" id="WP_148066449.1">
    <property type="nucleotide sequence ID" value="NZ_VRZA01000001.1"/>
</dbReference>
<evidence type="ECO:0000313" key="2">
    <source>
        <dbReference type="Proteomes" id="UP000321039"/>
    </source>
</evidence>
<dbReference type="EMBL" id="VRZA01000001">
    <property type="protein sequence ID" value="TXS96179.1"/>
    <property type="molecule type" value="Genomic_DNA"/>
</dbReference>
<dbReference type="AlphaFoldDB" id="A0A5C9A7T8"/>
<evidence type="ECO:0008006" key="3">
    <source>
        <dbReference type="Google" id="ProtNLM"/>
    </source>
</evidence>
<accession>A0A5C9A7T8</accession>
<organism evidence="1 2">
    <name type="scientific">Parahaliea maris</name>
    <dbReference type="NCBI Taxonomy" id="2716870"/>
    <lineage>
        <taxon>Bacteria</taxon>
        <taxon>Pseudomonadati</taxon>
        <taxon>Pseudomonadota</taxon>
        <taxon>Gammaproteobacteria</taxon>
        <taxon>Cellvibrionales</taxon>
        <taxon>Halieaceae</taxon>
        <taxon>Parahaliea</taxon>
    </lineage>
</organism>
<evidence type="ECO:0000313" key="1">
    <source>
        <dbReference type="EMBL" id="TXS96179.1"/>
    </source>
</evidence>
<protein>
    <recommendedName>
        <fullName evidence="3">Lipoprotein SmpA/OmlA domain-containing protein</fullName>
    </recommendedName>
</protein>
<comment type="caution">
    <text evidence="1">The sequence shown here is derived from an EMBL/GenBank/DDBJ whole genome shotgun (WGS) entry which is preliminary data.</text>
</comment>
<keyword evidence="2" id="KW-1185">Reference proteome</keyword>
<sequence length="117" mass="13413">MTRALFTLLLCTLLGACAQYENRRGVDVNWSPAQLGDITVGKTTRSEVLKRLGPPSQLIALEDETVLYYLFEHAQGEGLILVVYNRFEVNTRYDRAVFIFDEQDQLVDYSTYVQQDD</sequence>
<name>A0A5C9A7T8_9GAMM</name>
<dbReference type="PROSITE" id="PS51257">
    <property type="entry name" value="PROKAR_LIPOPROTEIN"/>
    <property type="match status" value="1"/>
</dbReference>
<gene>
    <name evidence="1" type="ORF">FV139_01345</name>
</gene>
<proteinExistence type="predicted"/>